<dbReference type="CDD" id="cd07389">
    <property type="entry name" value="MPP_PhoD"/>
    <property type="match status" value="1"/>
</dbReference>
<dbReference type="RefSeq" id="XP_024665043.1">
    <property type="nucleotide sequence ID" value="XM_024809275.1"/>
</dbReference>
<keyword evidence="3" id="KW-1185">Reference proteome</keyword>
<dbReference type="GeneID" id="36516466"/>
<dbReference type="InterPro" id="IPR043904">
    <property type="entry name" value="PhoD_2-like"/>
</dbReference>
<feature type="domain" description="PhoD-like phosphatase" evidence="1">
    <location>
        <begin position="94"/>
        <end position="385"/>
    </location>
</feature>
<sequence length="626" mass="71689">MVQLPWGKPLEFPVRYENEGKLKIVAGPILRYWGMDGTDWRGSAMYVTADEGSNYDDFPVFKVQELEAQLEKIYTAFNHTFWRFRFTVEMAETQTRCTYQLGAEHPPFDFYVPGKDQDMNIMFYSCNGFSLSTQTQYFKASMWDDVMDKHKARPFHVMLGGGDQLYCDNINIALPVFTEWRKHNISKGGFHYKLSQDDRDSLDAFFFCVYIQWYGMGYWKGTVAKTNQPTWPTALATLPSINIYDDHDIIDGYGSYRDGTMRTPIFESLGESAHRYYMLFQLGVGPTGDSATTDPSFITINKNGPYIHYPAKSIYARLGKQIGFLGLDCRTERTKHQICYPQTYTAVFNRLEAEFTANPEIKHLLVMLGVPIAYPRMVWAEMLMESCFIEPVKFLARHGVILKGFVNHYDGEVELLDDLNDHWCARHHKQERNEFIARLQRFAQKTSTRVTILAGDVHLAGVGRFRTYRKDGGAVAPDTDHRLMICPVSSAITNTPPPDLLADFMNKRNKLHYLGKQTVEDMVHMFSVDTKSQPRNNNTLLPRRNYLVINSITNGDGTEEVPGPEFSELRKEQFAYPSETGGLKLTFQVEEDQSTTDHNTVAYSMNVPPLHRPGTEKVANAPEEAM</sequence>
<evidence type="ECO:0000313" key="2">
    <source>
        <dbReference type="EMBL" id="PRT55098.1"/>
    </source>
</evidence>
<comment type="caution">
    <text evidence="2">The sequence shown here is derived from an EMBL/GenBank/DDBJ whole genome shotgun (WGS) entry which is preliminary data.</text>
</comment>
<evidence type="ECO:0000313" key="3">
    <source>
        <dbReference type="Proteomes" id="UP000238350"/>
    </source>
</evidence>
<dbReference type="STRING" id="45607.A0A2T0FJC8"/>
<dbReference type="PANTHER" id="PTHR46689">
    <property type="entry name" value="MEMBRANE PROTEIN, PUTATIVE-RELATED"/>
    <property type="match status" value="1"/>
</dbReference>
<dbReference type="GO" id="GO:0016020">
    <property type="term" value="C:membrane"/>
    <property type="evidence" value="ECO:0007669"/>
    <property type="project" value="TreeGrafter"/>
</dbReference>
<dbReference type="InterPro" id="IPR018946">
    <property type="entry name" value="PhoD-like_MPP"/>
</dbReference>
<evidence type="ECO:0000259" key="1">
    <source>
        <dbReference type="Pfam" id="PF19050"/>
    </source>
</evidence>
<dbReference type="OrthoDB" id="2419400at2759"/>
<organism evidence="2 3">
    <name type="scientific">Wickerhamiella sorbophila</name>
    <dbReference type="NCBI Taxonomy" id="45607"/>
    <lineage>
        <taxon>Eukaryota</taxon>
        <taxon>Fungi</taxon>
        <taxon>Dikarya</taxon>
        <taxon>Ascomycota</taxon>
        <taxon>Saccharomycotina</taxon>
        <taxon>Dipodascomycetes</taxon>
        <taxon>Dipodascales</taxon>
        <taxon>Trichomonascaceae</taxon>
        <taxon>Wickerhamiella</taxon>
    </lineage>
</organism>
<name>A0A2T0FJC8_9ASCO</name>
<proteinExistence type="predicted"/>
<dbReference type="PANTHER" id="PTHR46689:SF1">
    <property type="entry name" value="PHOD-LIKE PHOSPHATASE DOMAIN-CONTAINING PROTEIN"/>
    <property type="match status" value="1"/>
</dbReference>
<dbReference type="EMBL" id="NDIQ01000021">
    <property type="protein sequence ID" value="PRT55098.1"/>
    <property type="molecule type" value="Genomic_DNA"/>
</dbReference>
<dbReference type="InterPro" id="IPR038607">
    <property type="entry name" value="PhoD-like_sf"/>
</dbReference>
<dbReference type="Gene3D" id="3.60.21.70">
    <property type="entry name" value="PhoD-like phosphatase"/>
    <property type="match status" value="1"/>
</dbReference>
<protein>
    <recommendedName>
        <fullName evidence="1">PhoD-like phosphatase domain-containing protein</fullName>
    </recommendedName>
</protein>
<dbReference type="Pfam" id="PF19050">
    <property type="entry name" value="PhoD_2"/>
    <property type="match status" value="1"/>
</dbReference>
<dbReference type="AlphaFoldDB" id="A0A2T0FJC8"/>
<gene>
    <name evidence="2" type="ORF">B9G98_02718</name>
</gene>
<accession>A0A2T0FJC8</accession>
<reference evidence="2 3" key="1">
    <citation type="submission" date="2017-04" db="EMBL/GenBank/DDBJ databases">
        <title>Genome sequencing of [Candida] sorbophila.</title>
        <authorList>
            <person name="Ahn J.O."/>
        </authorList>
    </citation>
    <scope>NUCLEOTIDE SEQUENCE [LARGE SCALE GENOMIC DNA]</scope>
    <source>
        <strain evidence="2 3">DS02</strain>
    </source>
</reference>
<dbReference type="Proteomes" id="UP000238350">
    <property type="component" value="Unassembled WGS sequence"/>
</dbReference>